<name>A0AAD7FDG5_9AGAR</name>
<evidence type="ECO:0008006" key="5">
    <source>
        <dbReference type="Google" id="ProtNLM"/>
    </source>
</evidence>
<protein>
    <recommendedName>
        <fullName evidence="5">Transmembrane protein</fullName>
    </recommendedName>
</protein>
<keyword evidence="4" id="KW-1185">Reference proteome</keyword>
<feature type="transmembrane region" description="Helical" evidence="2">
    <location>
        <begin position="117"/>
        <end position="139"/>
    </location>
</feature>
<reference evidence="3" key="1">
    <citation type="submission" date="2023-03" db="EMBL/GenBank/DDBJ databases">
        <title>Massive genome expansion in bonnet fungi (Mycena s.s.) driven by repeated elements and novel gene families across ecological guilds.</title>
        <authorList>
            <consortium name="Lawrence Berkeley National Laboratory"/>
            <person name="Harder C.B."/>
            <person name="Miyauchi S."/>
            <person name="Viragh M."/>
            <person name="Kuo A."/>
            <person name="Thoen E."/>
            <person name="Andreopoulos B."/>
            <person name="Lu D."/>
            <person name="Skrede I."/>
            <person name="Drula E."/>
            <person name="Henrissat B."/>
            <person name="Morin E."/>
            <person name="Kohler A."/>
            <person name="Barry K."/>
            <person name="LaButti K."/>
            <person name="Morin E."/>
            <person name="Salamov A."/>
            <person name="Lipzen A."/>
            <person name="Mereny Z."/>
            <person name="Hegedus B."/>
            <person name="Baldrian P."/>
            <person name="Stursova M."/>
            <person name="Weitz H."/>
            <person name="Taylor A."/>
            <person name="Grigoriev I.V."/>
            <person name="Nagy L.G."/>
            <person name="Martin F."/>
            <person name="Kauserud H."/>
        </authorList>
    </citation>
    <scope>NUCLEOTIDE SEQUENCE</scope>
    <source>
        <strain evidence="3">9284</strain>
    </source>
</reference>
<gene>
    <name evidence="3" type="ORF">FB45DRAFT_301641</name>
</gene>
<keyword evidence="2" id="KW-0812">Transmembrane</keyword>
<evidence type="ECO:0000256" key="1">
    <source>
        <dbReference type="SAM" id="MobiDB-lite"/>
    </source>
</evidence>
<feature type="region of interest" description="Disordered" evidence="1">
    <location>
        <begin position="171"/>
        <end position="208"/>
    </location>
</feature>
<keyword evidence="2" id="KW-0472">Membrane</keyword>
<evidence type="ECO:0000313" key="3">
    <source>
        <dbReference type="EMBL" id="KAJ7612554.1"/>
    </source>
</evidence>
<keyword evidence="2" id="KW-1133">Transmembrane helix</keyword>
<evidence type="ECO:0000256" key="2">
    <source>
        <dbReference type="SAM" id="Phobius"/>
    </source>
</evidence>
<sequence length="208" mass="22733">MATVYLLSTHNPCFLPHPSRQHRRLLGFRERMLDSRIQYILFQTILALLLLPLALAERCMRDASGIVNRAASESNVFTIPSTFSFLPATSQLSTSKGPTQVPHSTGSPNIVVHSQKWYPILLGSLFGILFVSFVIGLFLRTLGQRRMKRATQASISTAAALPMPISAPVSAPVHTPPMGEIPGTNREPGPSLAEPPVLSEDLITEVPR</sequence>
<dbReference type="Proteomes" id="UP001221142">
    <property type="component" value="Unassembled WGS sequence"/>
</dbReference>
<proteinExistence type="predicted"/>
<evidence type="ECO:0000313" key="4">
    <source>
        <dbReference type="Proteomes" id="UP001221142"/>
    </source>
</evidence>
<feature type="transmembrane region" description="Helical" evidence="2">
    <location>
        <begin position="39"/>
        <end position="56"/>
    </location>
</feature>
<dbReference type="EMBL" id="JARKIF010000030">
    <property type="protein sequence ID" value="KAJ7612554.1"/>
    <property type="molecule type" value="Genomic_DNA"/>
</dbReference>
<dbReference type="AlphaFoldDB" id="A0AAD7FDG5"/>
<organism evidence="3 4">
    <name type="scientific">Roridomyces roridus</name>
    <dbReference type="NCBI Taxonomy" id="1738132"/>
    <lineage>
        <taxon>Eukaryota</taxon>
        <taxon>Fungi</taxon>
        <taxon>Dikarya</taxon>
        <taxon>Basidiomycota</taxon>
        <taxon>Agaricomycotina</taxon>
        <taxon>Agaricomycetes</taxon>
        <taxon>Agaricomycetidae</taxon>
        <taxon>Agaricales</taxon>
        <taxon>Marasmiineae</taxon>
        <taxon>Mycenaceae</taxon>
        <taxon>Roridomyces</taxon>
    </lineage>
</organism>
<accession>A0AAD7FDG5</accession>
<comment type="caution">
    <text evidence="3">The sequence shown here is derived from an EMBL/GenBank/DDBJ whole genome shotgun (WGS) entry which is preliminary data.</text>
</comment>